<dbReference type="UniPathway" id="UPA00996">
    <property type="reaction ID" value="UER00366"/>
</dbReference>
<dbReference type="FunFam" id="3.40.1160.10:FF:000007">
    <property type="entry name" value="Carbamate kinase"/>
    <property type="match status" value="1"/>
</dbReference>
<organism evidence="11 12">
    <name type="scientific">Enterococcus faecalis TX4248</name>
    <dbReference type="NCBI Taxonomy" id="749495"/>
    <lineage>
        <taxon>Bacteria</taxon>
        <taxon>Bacillati</taxon>
        <taxon>Bacillota</taxon>
        <taxon>Bacilli</taxon>
        <taxon>Lactobacillales</taxon>
        <taxon>Enterococcaceae</taxon>
        <taxon>Enterococcus</taxon>
    </lineage>
</organism>
<dbReference type="Proteomes" id="UP000004846">
    <property type="component" value="Unassembled WGS sequence"/>
</dbReference>
<evidence type="ECO:0000256" key="1">
    <source>
        <dbReference type="ARBA" id="ARBA00005118"/>
    </source>
</evidence>
<sequence length="314" mass="33933">MGKRVVVALGGNALGNNLTEQMTAVKQTSKAIADLIEAGYEVILSHGNGPQVGMIQLAMEEFSFNNPQYPVVPLSVCVAMSQSYIGYDLENALQEELRQRNISKAVTTIVTQVVVDENDPAFKKPTKPIGRFMTKEEAEQLVKEKNIQVMEDAGRGYRQVVASPKPKNIVELLTIQTLVDAGQTVIAGGGGGIPVIQEGNRLKGVNAVIDKDFCSERLAEQVDADLLVILTAVEKVCINFGKENQEALGNVSTEKMKQYAQEGQFAPGSMLPKVEAAIKFAESKPGRKTLITLLEKAKEGLSGKTGTLIENKES</sequence>
<dbReference type="Pfam" id="PF00696">
    <property type="entry name" value="AA_kinase"/>
    <property type="match status" value="1"/>
</dbReference>
<dbReference type="CDD" id="cd04235">
    <property type="entry name" value="AAK_CK"/>
    <property type="match status" value="1"/>
</dbReference>
<dbReference type="InterPro" id="IPR001048">
    <property type="entry name" value="Asp/Glu/Uridylate_kinase"/>
</dbReference>
<evidence type="ECO:0000313" key="11">
    <source>
        <dbReference type="EMBL" id="EFM81658.1"/>
    </source>
</evidence>
<evidence type="ECO:0000256" key="5">
    <source>
        <dbReference type="ARBA" id="ARBA00022679"/>
    </source>
</evidence>
<dbReference type="PIRSF" id="PIRSF000723">
    <property type="entry name" value="Carbamate_kin"/>
    <property type="match status" value="1"/>
</dbReference>
<dbReference type="InterPro" id="IPR036393">
    <property type="entry name" value="AceGlu_kinase-like_sf"/>
</dbReference>
<dbReference type="GO" id="GO:0008804">
    <property type="term" value="F:carbamate kinase activity"/>
    <property type="evidence" value="ECO:0007669"/>
    <property type="project" value="UniProtKB-UniRule"/>
</dbReference>
<evidence type="ECO:0000256" key="3">
    <source>
        <dbReference type="ARBA" id="ARBA00013070"/>
    </source>
</evidence>
<evidence type="ECO:0000256" key="4">
    <source>
        <dbReference type="ARBA" id="ARBA00022503"/>
    </source>
</evidence>
<proteinExistence type="inferred from homology"/>
<gene>
    <name evidence="11" type="primary">arcC</name>
    <name evidence="11" type="ORF">HMPREF9498_02800</name>
</gene>
<comment type="similarity">
    <text evidence="2 9">Belongs to the carbamate kinase family.</text>
</comment>
<evidence type="ECO:0000256" key="9">
    <source>
        <dbReference type="PIRNR" id="PIRNR000723"/>
    </source>
</evidence>
<reference evidence="11 12" key="1">
    <citation type="submission" date="2010-07" db="EMBL/GenBank/DDBJ databases">
        <authorList>
            <person name="Sid Ahmed O."/>
        </authorList>
    </citation>
    <scope>NUCLEOTIDE SEQUENCE [LARGE SCALE GENOMIC DNA]</scope>
    <source>
        <strain evidence="11 12">TX4248</strain>
    </source>
</reference>
<keyword evidence="5 9" id="KW-0808">Transferase</keyword>
<dbReference type="AlphaFoldDB" id="A0A125W324"/>
<accession>A0A125W324</accession>
<keyword evidence="6 9" id="KW-0418">Kinase</keyword>
<dbReference type="NCBIfam" id="TIGR00746">
    <property type="entry name" value="arcC"/>
    <property type="match status" value="1"/>
</dbReference>
<evidence type="ECO:0000313" key="12">
    <source>
        <dbReference type="Proteomes" id="UP000004846"/>
    </source>
</evidence>
<dbReference type="HOGENOM" id="CLU_076278_0_0_9"/>
<dbReference type="SUPFAM" id="SSF53633">
    <property type="entry name" value="Carbamate kinase-like"/>
    <property type="match status" value="1"/>
</dbReference>
<dbReference type="PANTHER" id="PTHR30409">
    <property type="entry name" value="CARBAMATE KINASE"/>
    <property type="match status" value="1"/>
</dbReference>
<evidence type="ECO:0000256" key="6">
    <source>
        <dbReference type="ARBA" id="ARBA00022777"/>
    </source>
</evidence>
<comment type="catalytic activity">
    <reaction evidence="7">
        <text>hydrogencarbonate + NH4(+) + ATP = carbamoyl phosphate + ADP + H2O + H(+)</text>
        <dbReference type="Rhea" id="RHEA:10152"/>
        <dbReference type="ChEBI" id="CHEBI:15377"/>
        <dbReference type="ChEBI" id="CHEBI:15378"/>
        <dbReference type="ChEBI" id="CHEBI:17544"/>
        <dbReference type="ChEBI" id="CHEBI:28938"/>
        <dbReference type="ChEBI" id="CHEBI:30616"/>
        <dbReference type="ChEBI" id="CHEBI:58228"/>
        <dbReference type="ChEBI" id="CHEBI:456216"/>
        <dbReference type="EC" id="2.7.2.2"/>
    </reaction>
</comment>
<feature type="domain" description="Aspartate/glutamate/uridylate kinase" evidence="10">
    <location>
        <begin position="3"/>
        <end position="284"/>
    </location>
</feature>
<dbReference type="Gene3D" id="3.40.1160.10">
    <property type="entry name" value="Acetylglutamate kinase-like"/>
    <property type="match status" value="1"/>
</dbReference>
<dbReference type="PANTHER" id="PTHR30409:SF1">
    <property type="entry name" value="CARBAMATE KINASE-RELATED"/>
    <property type="match status" value="1"/>
</dbReference>
<dbReference type="EMBL" id="AEBR01000102">
    <property type="protein sequence ID" value="EFM81658.1"/>
    <property type="molecule type" value="Genomic_DNA"/>
</dbReference>
<dbReference type="InterPro" id="IPR003964">
    <property type="entry name" value="Carb_kinase"/>
</dbReference>
<comment type="caution">
    <text evidence="11">The sequence shown here is derived from an EMBL/GenBank/DDBJ whole genome shotgun (WGS) entry which is preliminary data.</text>
</comment>
<dbReference type="GO" id="GO:0019546">
    <property type="term" value="P:L-arginine deiminase pathway"/>
    <property type="evidence" value="ECO:0007669"/>
    <property type="project" value="TreeGrafter"/>
</dbReference>
<evidence type="ECO:0000256" key="7">
    <source>
        <dbReference type="ARBA" id="ARBA00048467"/>
    </source>
</evidence>
<dbReference type="PRINTS" id="PR01469">
    <property type="entry name" value="CARBMTKINASE"/>
</dbReference>
<name>A0A125W324_ENTFL</name>
<dbReference type="GO" id="GO:0005829">
    <property type="term" value="C:cytosol"/>
    <property type="evidence" value="ECO:0007669"/>
    <property type="project" value="TreeGrafter"/>
</dbReference>
<evidence type="ECO:0000256" key="8">
    <source>
        <dbReference type="NCBIfam" id="TIGR00746"/>
    </source>
</evidence>
<keyword evidence="4" id="KW-0056">Arginine metabolism</keyword>
<evidence type="ECO:0000259" key="10">
    <source>
        <dbReference type="Pfam" id="PF00696"/>
    </source>
</evidence>
<protein>
    <recommendedName>
        <fullName evidence="3 8">Carbamate kinase</fullName>
    </recommendedName>
</protein>
<dbReference type="NCBIfam" id="NF009007">
    <property type="entry name" value="PRK12352.1"/>
    <property type="match status" value="1"/>
</dbReference>
<dbReference type="RefSeq" id="WP_002356592.1">
    <property type="nucleotide sequence ID" value="NZ_GL454487.1"/>
</dbReference>
<evidence type="ECO:0000256" key="2">
    <source>
        <dbReference type="ARBA" id="ARBA00011066"/>
    </source>
</evidence>
<comment type="pathway">
    <text evidence="1">Metabolic intermediate metabolism; carbamoyl phosphate degradation; CO(2) and NH(3) from carbamoyl phosphate: step 1/1.</text>
</comment>